<dbReference type="InterPro" id="IPR011701">
    <property type="entry name" value="MFS"/>
</dbReference>
<dbReference type="CDD" id="cd17474">
    <property type="entry name" value="MFS_YfmO_like"/>
    <property type="match status" value="1"/>
</dbReference>
<dbReference type="EMBL" id="JACHHB010000003">
    <property type="protein sequence ID" value="MBB5172828.1"/>
    <property type="molecule type" value="Genomic_DNA"/>
</dbReference>
<evidence type="ECO:0000313" key="10">
    <source>
        <dbReference type="Proteomes" id="UP000551878"/>
    </source>
</evidence>
<dbReference type="AlphaFoldDB" id="A0A840QN95"/>
<organism evidence="9 10">
    <name type="scientific">Texcoconibacillus texcoconensis</name>
    <dbReference type="NCBI Taxonomy" id="1095777"/>
    <lineage>
        <taxon>Bacteria</taxon>
        <taxon>Bacillati</taxon>
        <taxon>Bacillota</taxon>
        <taxon>Bacilli</taxon>
        <taxon>Bacillales</taxon>
        <taxon>Bacillaceae</taxon>
        <taxon>Texcoconibacillus</taxon>
    </lineage>
</organism>
<comment type="caution">
    <text evidence="9">The sequence shown here is derived from an EMBL/GenBank/DDBJ whole genome shotgun (WGS) entry which is preliminary data.</text>
</comment>
<feature type="transmembrane region" description="Helical" evidence="7">
    <location>
        <begin position="42"/>
        <end position="62"/>
    </location>
</feature>
<dbReference type="Pfam" id="PF07690">
    <property type="entry name" value="MFS_1"/>
    <property type="match status" value="1"/>
</dbReference>
<keyword evidence="5 7" id="KW-1133">Transmembrane helix</keyword>
<keyword evidence="3" id="KW-1003">Cell membrane</keyword>
<dbReference type="PROSITE" id="PS00217">
    <property type="entry name" value="SUGAR_TRANSPORT_2"/>
    <property type="match status" value="1"/>
</dbReference>
<proteinExistence type="predicted"/>
<comment type="subcellular location">
    <subcellularLocation>
        <location evidence="1">Cell membrane</location>
        <topology evidence="1">Multi-pass membrane protein</topology>
    </subcellularLocation>
</comment>
<keyword evidence="6 7" id="KW-0472">Membrane</keyword>
<feature type="transmembrane region" description="Helical" evidence="7">
    <location>
        <begin position="165"/>
        <end position="187"/>
    </location>
</feature>
<keyword evidence="10" id="KW-1185">Reference proteome</keyword>
<dbReference type="InterPro" id="IPR050189">
    <property type="entry name" value="MFS_Efflux_Transporters"/>
</dbReference>
<reference evidence="9 10" key="1">
    <citation type="submission" date="2020-08" db="EMBL/GenBank/DDBJ databases">
        <title>Genomic Encyclopedia of Type Strains, Phase IV (KMG-IV): sequencing the most valuable type-strain genomes for metagenomic binning, comparative biology and taxonomic classification.</title>
        <authorList>
            <person name="Goeker M."/>
        </authorList>
    </citation>
    <scope>NUCLEOTIDE SEQUENCE [LARGE SCALE GENOMIC DNA]</scope>
    <source>
        <strain evidence="9 10">DSM 24696</strain>
    </source>
</reference>
<evidence type="ECO:0000256" key="7">
    <source>
        <dbReference type="SAM" id="Phobius"/>
    </source>
</evidence>
<dbReference type="InterPro" id="IPR036259">
    <property type="entry name" value="MFS_trans_sf"/>
</dbReference>
<feature type="transmembrane region" description="Helical" evidence="7">
    <location>
        <begin position="306"/>
        <end position="327"/>
    </location>
</feature>
<accession>A0A840QN95</accession>
<dbReference type="PROSITE" id="PS50850">
    <property type="entry name" value="MFS"/>
    <property type="match status" value="1"/>
</dbReference>
<feature type="transmembrane region" description="Helical" evidence="7">
    <location>
        <begin position="250"/>
        <end position="269"/>
    </location>
</feature>
<gene>
    <name evidence="9" type="ORF">HNQ41_000972</name>
</gene>
<dbReference type="PANTHER" id="PTHR43124">
    <property type="entry name" value="PURINE EFFLUX PUMP PBUE"/>
    <property type="match status" value="1"/>
</dbReference>
<feature type="transmembrane region" description="Helical" evidence="7">
    <location>
        <begin position="348"/>
        <end position="366"/>
    </location>
</feature>
<dbReference type="InterPro" id="IPR005829">
    <property type="entry name" value="Sugar_transporter_CS"/>
</dbReference>
<feature type="transmembrane region" description="Helical" evidence="7">
    <location>
        <begin position="74"/>
        <end position="94"/>
    </location>
</feature>
<dbReference type="RefSeq" id="WP_281393967.1">
    <property type="nucleotide sequence ID" value="NZ_JACHHB010000003.1"/>
</dbReference>
<evidence type="ECO:0000256" key="3">
    <source>
        <dbReference type="ARBA" id="ARBA00022475"/>
    </source>
</evidence>
<evidence type="ECO:0000256" key="6">
    <source>
        <dbReference type="ARBA" id="ARBA00023136"/>
    </source>
</evidence>
<sequence length="407" mass="44649">MKDKHMWDLASVASIPLVMTLGNSMLIPVLPTMEEKLSVSSFQISMIITIYSLVAIVLIPVAGFLSDFYGRKRMIIPSLIIAAIGGSISGWAAWQLEDSYSIILFGRFLQGVGAAGTTPIVMPLVGDIFQEEKDVSHGLGVVETSNTFGKVLSPILGAWLATFTWFLPFFAFPVFCFISLIGIIFLVKTPKKSDKPLRLKDFWKEIRKIIRRESRWLISVFITGALCMFVVFGVLFYLSTMLEDEHQIEGVSKGVVLAIPLASLCISSYLTGKKIGKEKNVMKWVIFSGLLVLTGANVSVAFTKDIYVLLTAMFIIGMGIGVALPCLDALVTEGIAKEERGTITSIYNSMRFVGIAAAPPLVALLMKASHVILFSVVASLSFIAMLIVLIWIRPNEKQYKALDNSGQ</sequence>
<evidence type="ECO:0000256" key="4">
    <source>
        <dbReference type="ARBA" id="ARBA00022692"/>
    </source>
</evidence>
<feature type="transmembrane region" description="Helical" evidence="7">
    <location>
        <begin position="216"/>
        <end position="238"/>
    </location>
</feature>
<dbReference type="Gene3D" id="1.20.1250.20">
    <property type="entry name" value="MFS general substrate transporter like domains"/>
    <property type="match status" value="1"/>
</dbReference>
<evidence type="ECO:0000259" key="8">
    <source>
        <dbReference type="PROSITE" id="PS50850"/>
    </source>
</evidence>
<dbReference type="GO" id="GO:0022857">
    <property type="term" value="F:transmembrane transporter activity"/>
    <property type="evidence" value="ECO:0007669"/>
    <property type="project" value="InterPro"/>
</dbReference>
<dbReference type="InterPro" id="IPR020846">
    <property type="entry name" value="MFS_dom"/>
</dbReference>
<evidence type="ECO:0000256" key="2">
    <source>
        <dbReference type="ARBA" id="ARBA00022448"/>
    </source>
</evidence>
<keyword evidence="4 7" id="KW-0812">Transmembrane</keyword>
<feature type="transmembrane region" description="Helical" evidence="7">
    <location>
        <begin position="7"/>
        <end position="30"/>
    </location>
</feature>
<feature type="transmembrane region" description="Helical" evidence="7">
    <location>
        <begin position="372"/>
        <end position="392"/>
    </location>
</feature>
<dbReference type="SUPFAM" id="SSF103473">
    <property type="entry name" value="MFS general substrate transporter"/>
    <property type="match status" value="1"/>
</dbReference>
<name>A0A840QN95_9BACI</name>
<feature type="transmembrane region" description="Helical" evidence="7">
    <location>
        <begin position="281"/>
        <end position="300"/>
    </location>
</feature>
<evidence type="ECO:0000256" key="1">
    <source>
        <dbReference type="ARBA" id="ARBA00004651"/>
    </source>
</evidence>
<keyword evidence="2" id="KW-0813">Transport</keyword>
<dbReference type="GO" id="GO:0005886">
    <property type="term" value="C:plasma membrane"/>
    <property type="evidence" value="ECO:0007669"/>
    <property type="project" value="UniProtKB-SubCell"/>
</dbReference>
<protein>
    <submittedName>
        <fullName evidence="9">ACDE family multidrug resistance protein</fullName>
    </submittedName>
</protein>
<evidence type="ECO:0000256" key="5">
    <source>
        <dbReference type="ARBA" id="ARBA00022989"/>
    </source>
</evidence>
<feature type="domain" description="Major facilitator superfamily (MFS) profile" evidence="8">
    <location>
        <begin position="8"/>
        <end position="396"/>
    </location>
</feature>
<dbReference type="PROSITE" id="PS00216">
    <property type="entry name" value="SUGAR_TRANSPORT_1"/>
    <property type="match status" value="1"/>
</dbReference>
<dbReference type="Proteomes" id="UP000551878">
    <property type="component" value="Unassembled WGS sequence"/>
</dbReference>
<dbReference type="PANTHER" id="PTHR43124:SF3">
    <property type="entry name" value="CHLORAMPHENICOL EFFLUX PUMP RV0191"/>
    <property type="match status" value="1"/>
</dbReference>
<evidence type="ECO:0000313" key="9">
    <source>
        <dbReference type="EMBL" id="MBB5172828.1"/>
    </source>
</evidence>